<reference evidence="12" key="1">
    <citation type="submission" date="2025-08" db="UniProtKB">
        <authorList>
            <consortium name="RefSeq"/>
        </authorList>
    </citation>
    <scope>IDENTIFICATION</scope>
</reference>
<dbReference type="SUPFAM" id="SSF53335">
    <property type="entry name" value="S-adenosyl-L-methionine-dependent methyltransferases"/>
    <property type="match status" value="1"/>
</dbReference>
<feature type="region of interest" description="Disordered" evidence="10">
    <location>
        <begin position="126"/>
        <end position="154"/>
    </location>
</feature>
<dbReference type="PANTHER" id="PTHR10631:SF3">
    <property type="entry name" value="TRNA (GUANINE(26)-N(2))-DIMETHYLTRANSFERASE"/>
    <property type="match status" value="1"/>
</dbReference>
<keyword evidence="11" id="KW-1185">Reference proteome</keyword>
<evidence type="ECO:0000256" key="3">
    <source>
        <dbReference type="ARBA" id="ARBA00022679"/>
    </source>
</evidence>
<evidence type="ECO:0000313" key="12">
    <source>
        <dbReference type="RefSeq" id="XP_005098109.1"/>
    </source>
</evidence>
<dbReference type="InterPro" id="IPR029063">
    <property type="entry name" value="SAM-dependent_MTases_sf"/>
</dbReference>
<evidence type="ECO:0000256" key="4">
    <source>
        <dbReference type="ARBA" id="ARBA00022691"/>
    </source>
</evidence>
<evidence type="ECO:0000313" key="11">
    <source>
        <dbReference type="Proteomes" id="UP000694888"/>
    </source>
</evidence>
<evidence type="ECO:0000256" key="5">
    <source>
        <dbReference type="ARBA" id="ARBA00022694"/>
    </source>
</evidence>
<dbReference type="Gene3D" id="3.40.50.150">
    <property type="entry name" value="Vaccinia Virus protein VP39"/>
    <property type="match status" value="1"/>
</dbReference>
<sequence>MFTRHAELLFKSVWRISVTSVSESHTTTHKFHHNFSKRSCIKCTSARSVAFCIFPNFVRRQYCSLPIGRPRRFPMSAEVNEVTEGLAKVVLPKSVFYNPVQEYNRDLTIAVISEYAKLHFANAHKSENGKRSNKKSENSETKVEKSDSGLDPHVFDNDILEPGKYYENGIKIFEGLAASGLRSVRFGLEIPGVKEVIANDFDKTAVEFIERNISQNDLGHIMKSRHGDAAMGMYERKSVEERFDVIDLDPYGSPHLFLDAAVQAVKDGGLLCITCTDAAVLCGNAPEKCSANYGALSLRSKFCHEMGVRIILQCLDSHANRYSRYIVPLISLSIDFYFRVFVRVYTGQKQVKHSATKKAMVYECVGCGSHALQPLAEAVPTKGEGNFKFMPGTGPVVGPVCSHCGHHHRVGGPIWSAPIHDKDFVKQVIQQVQTNPKPLGTKDRICGMLSLVLEELPDIPLYYVLDAVCSVLHCTLPKMTILRSAFLNAGYRVSLSHAAKNSYKTDAPAQFVWDVMREWVKENPVTQKRMEDGSVTKSILEKAQVSQVSFEEHPEANPQSREIGLLRWQTNPEPNWGPKARAKRTCDDDASSAKQKKSKSANVEVAQSTAQ</sequence>
<evidence type="ECO:0000256" key="1">
    <source>
        <dbReference type="ARBA" id="ARBA00022555"/>
    </source>
</evidence>
<dbReference type="PANTHER" id="PTHR10631">
    <property type="entry name" value="N 2 ,N 2 -DIMETHYLGUANOSINE TRNA METHYLTRANSFERASE"/>
    <property type="match status" value="1"/>
</dbReference>
<keyword evidence="2 9" id="KW-0489">Methyltransferase</keyword>
<dbReference type="InterPro" id="IPR042296">
    <property type="entry name" value="tRNA_met_Trm1_C"/>
</dbReference>
<dbReference type="PROSITE" id="PS51626">
    <property type="entry name" value="SAM_MT_TRM1"/>
    <property type="match status" value="1"/>
</dbReference>
<feature type="region of interest" description="Disordered" evidence="10">
    <location>
        <begin position="569"/>
        <end position="611"/>
    </location>
</feature>
<organism evidence="11 12">
    <name type="scientific">Aplysia californica</name>
    <name type="common">California sea hare</name>
    <dbReference type="NCBI Taxonomy" id="6500"/>
    <lineage>
        <taxon>Eukaryota</taxon>
        <taxon>Metazoa</taxon>
        <taxon>Spiralia</taxon>
        <taxon>Lophotrochozoa</taxon>
        <taxon>Mollusca</taxon>
        <taxon>Gastropoda</taxon>
        <taxon>Heterobranchia</taxon>
        <taxon>Euthyneura</taxon>
        <taxon>Tectipleura</taxon>
        <taxon>Aplysiida</taxon>
        <taxon>Aplysioidea</taxon>
        <taxon>Aplysiidae</taxon>
        <taxon>Aplysia</taxon>
    </lineage>
</organism>
<dbReference type="NCBIfam" id="TIGR00308">
    <property type="entry name" value="TRM1"/>
    <property type="match status" value="1"/>
</dbReference>
<dbReference type="RefSeq" id="XP_005098109.1">
    <property type="nucleotide sequence ID" value="XM_005098052.3"/>
</dbReference>
<comment type="catalytic activity">
    <reaction evidence="8 9">
        <text>guanosine(26) in tRNA + 2 S-adenosyl-L-methionine = N(2)-dimethylguanosine(26) in tRNA + 2 S-adenosyl-L-homocysteine + 2 H(+)</text>
        <dbReference type="Rhea" id="RHEA:43140"/>
        <dbReference type="Rhea" id="RHEA-COMP:10359"/>
        <dbReference type="Rhea" id="RHEA-COMP:10360"/>
        <dbReference type="ChEBI" id="CHEBI:15378"/>
        <dbReference type="ChEBI" id="CHEBI:57856"/>
        <dbReference type="ChEBI" id="CHEBI:59789"/>
        <dbReference type="ChEBI" id="CHEBI:74269"/>
        <dbReference type="ChEBI" id="CHEBI:74513"/>
        <dbReference type="EC" id="2.1.1.216"/>
    </reaction>
</comment>
<dbReference type="GeneID" id="101849050"/>
<gene>
    <name evidence="12" type="primary">LOC101849050</name>
</gene>
<dbReference type="InterPro" id="IPR002905">
    <property type="entry name" value="Trm1"/>
</dbReference>
<dbReference type="Gene3D" id="3.30.56.70">
    <property type="entry name" value="N2,N2-dimethylguanosine tRNA methyltransferase, C-terminal domain"/>
    <property type="match status" value="1"/>
</dbReference>
<keyword evidence="5 9" id="KW-0819">tRNA processing</keyword>
<dbReference type="EC" id="2.1.1.216" evidence="7 9"/>
<dbReference type="Proteomes" id="UP000694888">
    <property type="component" value="Unplaced"/>
</dbReference>
<name>A0ABM0JNY1_APLCA</name>
<evidence type="ECO:0000256" key="7">
    <source>
        <dbReference type="ARBA" id="ARBA00039099"/>
    </source>
</evidence>
<evidence type="ECO:0000256" key="8">
    <source>
        <dbReference type="ARBA" id="ARBA00051897"/>
    </source>
</evidence>
<protein>
    <recommendedName>
        <fullName evidence="7 9">tRNA (guanine(26)-N(2))-dimethyltransferase</fullName>
        <ecNumber evidence="7 9">2.1.1.216</ecNumber>
    </recommendedName>
</protein>
<dbReference type="CDD" id="cd02440">
    <property type="entry name" value="AdoMet_MTases"/>
    <property type="match status" value="1"/>
</dbReference>
<evidence type="ECO:0000256" key="2">
    <source>
        <dbReference type="ARBA" id="ARBA00022603"/>
    </source>
</evidence>
<comment type="similarity">
    <text evidence="9">Belongs to the class I-like SAM-binding methyltransferase superfamily. Trm1 family.</text>
</comment>
<evidence type="ECO:0000256" key="9">
    <source>
        <dbReference type="PROSITE-ProRule" id="PRU00958"/>
    </source>
</evidence>
<keyword evidence="4 9" id="KW-0949">S-adenosyl-L-methionine</keyword>
<keyword evidence="3 9" id="KW-0808">Transferase</keyword>
<proteinExistence type="inferred from homology"/>
<dbReference type="Pfam" id="PF02005">
    <property type="entry name" value="TRM"/>
    <property type="match status" value="1"/>
</dbReference>
<keyword evidence="1 9" id="KW-0820">tRNA-binding</keyword>
<accession>A0ABM0JNY1</accession>
<evidence type="ECO:0000256" key="6">
    <source>
        <dbReference type="ARBA" id="ARBA00022884"/>
    </source>
</evidence>
<keyword evidence="6 9" id="KW-0694">RNA-binding</keyword>
<evidence type="ECO:0000256" key="10">
    <source>
        <dbReference type="SAM" id="MobiDB-lite"/>
    </source>
</evidence>